<dbReference type="InterPro" id="IPR003123">
    <property type="entry name" value="VPS9"/>
</dbReference>
<accession>A0A078BE13</accession>
<gene>
    <name evidence="3" type="primary">Contig5546.g5930</name>
    <name evidence="3" type="ORF">STYLEM_20542</name>
</gene>
<dbReference type="OMA" id="HCISECI"/>
<protein>
    <recommendedName>
        <fullName evidence="2">VPS9 domain-containing protein</fullName>
    </recommendedName>
</protein>
<dbReference type="Gene3D" id="1.20.1050.80">
    <property type="entry name" value="VPS9 domain"/>
    <property type="match status" value="1"/>
</dbReference>
<feature type="compositionally biased region" description="Low complexity" evidence="1">
    <location>
        <begin position="358"/>
        <end position="368"/>
    </location>
</feature>
<reference evidence="3 4" key="1">
    <citation type="submission" date="2014-06" db="EMBL/GenBank/DDBJ databases">
        <authorList>
            <person name="Swart Estienne"/>
        </authorList>
    </citation>
    <scope>NUCLEOTIDE SEQUENCE [LARGE SCALE GENOMIC DNA]</scope>
    <source>
        <strain evidence="3 4">130c</strain>
    </source>
</reference>
<evidence type="ECO:0000313" key="4">
    <source>
        <dbReference type="Proteomes" id="UP000039865"/>
    </source>
</evidence>
<evidence type="ECO:0000259" key="2">
    <source>
        <dbReference type="PROSITE" id="PS51205"/>
    </source>
</evidence>
<dbReference type="Pfam" id="PF02204">
    <property type="entry name" value="VPS9"/>
    <property type="match status" value="1"/>
</dbReference>
<dbReference type="PROSITE" id="PS51205">
    <property type="entry name" value="VPS9"/>
    <property type="match status" value="1"/>
</dbReference>
<organism evidence="3 4">
    <name type="scientific">Stylonychia lemnae</name>
    <name type="common">Ciliate</name>
    <dbReference type="NCBI Taxonomy" id="5949"/>
    <lineage>
        <taxon>Eukaryota</taxon>
        <taxon>Sar</taxon>
        <taxon>Alveolata</taxon>
        <taxon>Ciliophora</taxon>
        <taxon>Intramacronucleata</taxon>
        <taxon>Spirotrichea</taxon>
        <taxon>Stichotrichia</taxon>
        <taxon>Sporadotrichida</taxon>
        <taxon>Oxytrichidae</taxon>
        <taxon>Stylonychinae</taxon>
        <taxon>Stylonychia</taxon>
    </lineage>
</organism>
<proteinExistence type="predicted"/>
<dbReference type="InterPro" id="IPR037191">
    <property type="entry name" value="VPS9_dom_sf"/>
</dbReference>
<feature type="region of interest" description="Disordered" evidence="1">
    <location>
        <begin position="349"/>
        <end position="375"/>
    </location>
</feature>
<keyword evidence="4" id="KW-1185">Reference proteome</keyword>
<dbReference type="SUPFAM" id="SSF109993">
    <property type="entry name" value="VPS9 domain"/>
    <property type="match status" value="1"/>
</dbReference>
<sequence>MFCMSKNSNTTVMGSQNPTNFKLNKVQSKEWFYFIEQQLNSMSKDSKWTVILQEQLYDSLNMNHQSKYQMKIRSIYQQMMKDQASEELRQSVNIIQKTQTPVLDHKYHKRLFKEITMQINSEGHFFRVLNLQFHKFYTRQYRKYVLKKKTGEKISTIQDLSQKIEQATVRLRKDQWDQLSSDSQKEQLDINLSDKILGDVKKYIAIQLFAVLRFYMAAINQDQQVKEPLQEKIMAFVTKKILSGNVYKIALAMCRYETMTLEKRFRAQLRRLNKQQMTTQDLDICKYFLLNEQSQIKEIQRELLVKRTIKNQKFAINNEFDDLNDENDCNINDEDYFCNKPLFNEIQSTRSKTSGDSNHNNQNDRNNNISQKFKFKNNRDRQDTVTLLMDLTKEVETLQIIGERSIPDVEEIERRLRVSPYSKVIDKLRSIKDFENPLRKIKVIDEAKHCISECIDEFWKGLNLNQDNLMIDADQLVSIVTYSIIKSQMKDLPGQLKLIEEFTSVQVQNSKFGQALFTVKAATENIAHGILVRRMSSMTKLMRSITRGSNNNNDDNKGQQSYTIKNTFTMVECKDSENVSDDTGGHSFTNRLSTFTKQVTSKQAYRRGMTIYSIIDPFLTELEDYGQEIDGYNSLFSEEEDSETFEQLNTSANI</sequence>
<evidence type="ECO:0000313" key="3">
    <source>
        <dbReference type="EMBL" id="CDW91387.1"/>
    </source>
</evidence>
<evidence type="ECO:0000256" key="1">
    <source>
        <dbReference type="SAM" id="MobiDB-lite"/>
    </source>
</evidence>
<dbReference type="InParanoid" id="A0A078BE13"/>
<dbReference type="EMBL" id="CCKQ01019371">
    <property type="protein sequence ID" value="CDW91387.1"/>
    <property type="molecule type" value="Genomic_DNA"/>
</dbReference>
<dbReference type="AlphaFoldDB" id="A0A078BE13"/>
<dbReference type="Proteomes" id="UP000039865">
    <property type="component" value="Unassembled WGS sequence"/>
</dbReference>
<feature type="domain" description="VPS9" evidence="2">
    <location>
        <begin position="385"/>
        <end position="535"/>
    </location>
</feature>
<dbReference type="OrthoDB" id="313567at2759"/>
<name>A0A078BE13_STYLE</name>